<sequence>MADFDCGDCDCGDCDCGNCNCDCDDCCDCCPSIKDCNGCCCFASSYTCGQCLSDILEFVCCENSSSFNSSTNRSNGFSSNQHHQQRQLQQPPYHETADECTPCNENFKPLEHPSAPPPSYDEVVLSQPLPTGFEPAITSQPGFNIDPPSSRI</sequence>
<evidence type="ECO:0000313" key="2">
    <source>
        <dbReference type="EMBL" id="KAK3797216.1"/>
    </source>
</evidence>
<organism evidence="2 3">
    <name type="scientific">Elysia crispata</name>
    <name type="common">lettuce slug</name>
    <dbReference type="NCBI Taxonomy" id="231223"/>
    <lineage>
        <taxon>Eukaryota</taxon>
        <taxon>Metazoa</taxon>
        <taxon>Spiralia</taxon>
        <taxon>Lophotrochozoa</taxon>
        <taxon>Mollusca</taxon>
        <taxon>Gastropoda</taxon>
        <taxon>Heterobranchia</taxon>
        <taxon>Euthyneura</taxon>
        <taxon>Panpulmonata</taxon>
        <taxon>Sacoglossa</taxon>
        <taxon>Placobranchoidea</taxon>
        <taxon>Plakobranchidae</taxon>
        <taxon>Elysia</taxon>
    </lineage>
</organism>
<feature type="region of interest" description="Disordered" evidence="1">
    <location>
        <begin position="64"/>
        <end position="152"/>
    </location>
</feature>
<evidence type="ECO:0000256" key="1">
    <source>
        <dbReference type="SAM" id="MobiDB-lite"/>
    </source>
</evidence>
<evidence type="ECO:0000313" key="3">
    <source>
        <dbReference type="Proteomes" id="UP001283361"/>
    </source>
</evidence>
<dbReference type="EMBL" id="JAWDGP010000795">
    <property type="protein sequence ID" value="KAK3797216.1"/>
    <property type="molecule type" value="Genomic_DNA"/>
</dbReference>
<comment type="caution">
    <text evidence="2">The sequence shown here is derived from an EMBL/GenBank/DDBJ whole genome shotgun (WGS) entry which is preliminary data.</text>
</comment>
<accession>A0AAE1B1M8</accession>
<gene>
    <name evidence="2" type="ORF">RRG08_030443</name>
</gene>
<keyword evidence="3" id="KW-1185">Reference proteome</keyword>
<dbReference type="AlphaFoldDB" id="A0AAE1B1M8"/>
<protein>
    <submittedName>
        <fullName evidence="2">Uncharacterized protein</fullName>
    </submittedName>
</protein>
<reference evidence="2" key="1">
    <citation type="journal article" date="2023" name="G3 (Bethesda)">
        <title>A reference genome for the long-term kleptoplast-retaining sea slug Elysia crispata morphotype clarki.</title>
        <authorList>
            <person name="Eastman K.E."/>
            <person name="Pendleton A.L."/>
            <person name="Shaikh M.A."/>
            <person name="Suttiyut T."/>
            <person name="Ogas R."/>
            <person name="Tomko P."/>
            <person name="Gavelis G."/>
            <person name="Widhalm J.R."/>
            <person name="Wisecaver J.H."/>
        </authorList>
    </citation>
    <scope>NUCLEOTIDE SEQUENCE</scope>
    <source>
        <strain evidence="2">ECLA1</strain>
    </source>
</reference>
<proteinExistence type="predicted"/>
<feature type="compositionally biased region" description="Low complexity" evidence="1">
    <location>
        <begin position="64"/>
        <end position="90"/>
    </location>
</feature>
<dbReference type="Proteomes" id="UP001283361">
    <property type="component" value="Unassembled WGS sequence"/>
</dbReference>
<name>A0AAE1B1M8_9GAST</name>